<evidence type="ECO:0000256" key="3">
    <source>
        <dbReference type="ARBA" id="ARBA00022475"/>
    </source>
</evidence>
<evidence type="ECO:0000256" key="2">
    <source>
        <dbReference type="ARBA" id="ARBA00022448"/>
    </source>
</evidence>
<dbReference type="PANTHER" id="PTHR30465:SF0">
    <property type="entry name" value="OLIGOPEPTIDE TRANSPORT SYSTEM PERMEASE PROTEIN APPB"/>
    <property type="match status" value="1"/>
</dbReference>
<reference evidence="9 10" key="1">
    <citation type="submission" date="2016-04" db="EMBL/GenBank/DDBJ databases">
        <title>Complete genome sequence of Thermococcus barossii type strain SHCK-94.</title>
        <authorList>
            <person name="Oger P.M."/>
        </authorList>
    </citation>
    <scope>NUCLEOTIDE SEQUENCE [LARGE SCALE GENOMIC DNA]</scope>
    <source>
        <strain evidence="9 10">SHCK-94</strain>
    </source>
</reference>
<evidence type="ECO:0000256" key="1">
    <source>
        <dbReference type="ARBA" id="ARBA00004651"/>
    </source>
</evidence>
<dbReference type="EMBL" id="CP015101">
    <property type="protein sequence ID" value="ASJ05656.1"/>
    <property type="molecule type" value="Genomic_DNA"/>
</dbReference>
<dbReference type="AlphaFoldDB" id="A0A2Z2MIC5"/>
<dbReference type="KEGG" id="tbs:A3L01_09880"/>
<dbReference type="Proteomes" id="UP000250272">
    <property type="component" value="Chromosome"/>
</dbReference>
<organism evidence="9 10">
    <name type="scientific">Thermococcus barossii</name>
    <dbReference type="NCBI Taxonomy" id="54077"/>
    <lineage>
        <taxon>Archaea</taxon>
        <taxon>Methanobacteriati</taxon>
        <taxon>Methanobacteriota</taxon>
        <taxon>Thermococci</taxon>
        <taxon>Thermococcales</taxon>
        <taxon>Thermococcaceae</taxon>
        <taxon>Thermococcus</taxon>
    </lineage>
</organism>
<dbReference type="Gene3D" id="1.10.3720.10">
    <property type="entry name" value="MetI-like"/>
    <property type="match status" value="1"/>
</dbReference>
<feature type="domain" description="ABC transmembrane type-1" evidence="8">
    <location>
        <begin position="118"/>
        <end position="339"/>
    </location>
</feature>
<evidence type="ECO:0000313" key="10">
    <source>
        <dbReference type="Proteomes" id="UP000250272"/>
    </source>
</evidence>
<dbReference type="Pfam" id="PF00528">
    <property type="entry name" value="BPD_transp_1"/>
    <property type="match status" value="1"/>
</dbReference>
<keyword evidence="4 7" id="KW-0812">Transmembrane</keyword>
<keyword evidence="10" id="KW-1185">Reference proteome</keyword>
<feature type="transmembrane region" description="Helical" evidence="7">
    <location>
        <begin position="153"/>
        <end position="178"/>
    </location>
</feature>
<evidence type="ECO:0000256" key="6">
    <source>
        <dbReference type="ARBA" id="ARBA00023136"/>
    </source>
</evidence>
<dbReference type="InterPro" id="IPR000515">
    <property type="entry name" value="MetI-like"/>
</dbReference>
<gene>
    <name evidence="9" type="ORF">A3L01_09880</name>
</gene>
<dbReference type="GO" id="GO:0005886">
    <property type="term" value="C:plasma membrane"/>
    <property type="evidence" value="ECO:0007669"/>
    <property type="project" value="UniProtKB-SubCell"/>
</dbReference>
<feature type="transmembrane region" description="Helical" evidence="7">
    <location>
        <begin position="12"/>
        <end position="35"/>
    </location>
</feature>
<protein>
    <recommendedName>
        <fullName evidence="8">ABC transmembrane type-1 domain-containing protein</fullName>
    </recommendedName>
</protein>
<keyword evidence="2 7" id="KW-0813">Transport</keyword>
<evidence type="ECO:0000259" key="8">
    <source>
        <dbReference type="PROSITE" id="PS50928"/>
    </source>
</evidence>
<feature type="transmembrane region" description="Helical" evidence="7">
    <location>
        <begin position="204"/>
        <end position="227"/>
    </location>
</feature>
<keyword evidence="3" id="KW-1003">Cell membrane</keyword>
<proteinExistence type="inferred from homology"/>
<comment type="similarity">
    <text evidence="7">Belongs to the binding-protein-dependent transport system permease family.</text>
</comment>
<feature type="transmembrane region" description="Helical" evidence="7">
    <location>
        <begin position="311"/>
        <end position="333"/>
    </location>
</feature>
<name>A0A2Z2MIC5_9EURY</name>
<evidence type="ECO:0000256" key="5">
    <source>
        <dbReference type="ARBA" id="ARBA00022989"/>
    </source>
</evidence>
<accession>A0A2Z2MIC5</accession>
<keyword evidence="6 7" id="KW-0472">Membrane</keyword>
<dbReference type="InterPro" id="IPR035906">
    <property type="entry name" value="MetI-like_sf"/>
</dbReference>
<keyword evidence="5 7" id="KW-1133">Transmembrane helix</keyword>
<feature type="transmembrane region" description="Helical" evidence="7">
    <location>
        <begin position="117"/>
        <end position="141"/>
    </location>
</feature>
<comment type="subcellular location">
    <subcellularLocation>
        <location evidence="1 7">Cell membrane</location>
        <topology evidence="1 7">Multi-pass membrane protein</topology>
    </subcellularLocation>
</comment>
<evidence type="ECO:0000256" key="4">
    <source>
        <dbReference type="ARBA" id="ARBA00022692"/>
    </source>
</evidence>
<dbReference type="RefSeq" id="WP_088865649.1">
    <property type="nucleotide sequence ID" value="NZ_CP015101.1"/>
</dbReference>
<sequence length="355" mass="40767">MSGRWHLYLKVLIKNLALFVIGVLVLDYLAVLGHINAELYNSDVYGDYLDMVSHLPESVKKVIEKHVSLEQLAKEMAMEALGISSKRELMKDHLEVVYHFFANPHEKTKAGYEYYTYILKSLLLVIFTELFILTFGLYLGLRAGYRGGWADRFLSVLTPLFSAIPSWFIAVVLLYTLYWKASLLPIDFEGHLRNVSINGGSLPLAYLMGLLLPVLTLVVAMIWEYAFNVRNLIKFESNEGHVLYDRARGLPDRRIMRKLLRTALPAFLTFTTYNFLEILMSAFVVEIIFNIHGVGWILVSSFRMGHGVNGVTFYYSSYGVFFAAFVMMLFYFINAVVMESLYIHLDPRTGREGRR</sequence>
<dbReference type="PANTHER" id="PTHR30465">
    <property type="entry name" value="INNER MEMBRANE ABC TRANSPORTER"/>
    <property type="match status" value="1"/>
</dbReference>
<dbReference type="CDD" id="cd06261">
    <property type="entry name" value="TM_PBP2"/>
    <property type="match status" value="1"/>
</dbReference>
<evidence type="ECO:0000256" key="7">
    <source>
        <dbReference type="RuleBase" id="RU363032"/>
    </source>
</evidence>
<dbReference type="GO" id="GO:0055085">
    <property type="term" value="P:transmembrane transport"/>
    <property type="evidence" value="ECO:0007669"/>
    <property type="project" value="InterPro"/>
</dbReference>
<dbReference type="SUPFAM" id="SSF161098">
    <property type="entry name" value="MetI-like"/>
    <property type="match status" value="1"/>
</dbReference>
<feature type="transmembrane region" description="Helical" evidence="7">
    <location>
        <begin position="259"/>
        <end position="276"/>
    </location>
</feature>
<dbReference type="OrthoDB" id="44105at2157"/>
<dbReference type="PROSITE" id="PS50928">
    <property type="entry name" value="ABC_TM1"/>
    <property type="match status" value="1"/>
</dbReference>
<evidence type="ECO:0000313" key="9">
    <source>
        <dbReference type="EMBL" id="ASJ05656.1"/>
    </source>
</evidence>
<dbReference type="GeneID" id="33327088"/>